<dbReference type="EMBL" id="JAPQKL010000002">
    <property type="protein sequence ID" value="KAJ5143471.1"/>
    <property type="molecule type" value="Genomic_DNA"/>
</dbReference>
<evidence type="ECO:0000256" key="1">
    <source>
        <dbReference type="SAM" id="MobiDB-lite"/>
    </source>
</evidence>
<comment type="caution">
    <text evidence="2">The sequence shown here is derived from an EMBL/GenBank/DDBJ whole genome shotgun (WGS) entry which is preliminary data.</text>
</comment>
<keyword evidence="3" id="KW-1185">Reference proteome</keyword>
<protein>
    <submittedName>
        <fullName evidence="2">Uncharacterized protein</fullName>
    </submittedName>
</protein>
<dbReference type="RefSeq" id="XP_056525115.1">
    <property type="nucleotide sequence ID" value="XM_056663002.1"/>
</dbReference>
<dbReference type="OrthoDB" id="5350396at2759"/>
<evidence type="ECO:0000313" key="3">
    <source>
        <dbReference type="Proteomes" id="UP001149079"/>
    </source>
</evidence>
<gene>
    <name evidence="2" type="ORF">N7515_002258</name>
</gene>
<reference evidence="2" key="1">
    <citation type="submission" date="2022-11" db="EMBL/GenBank/DDBJ databases">
        <authorList>
            <person name="Petersen C."/>
        </authorList>
    </citation>
    <scope>NUCLEOTIDE SEQUENCE</scope>
    <source>
        <strain evidence="2">IBT 22155</strain>
    </source>
</reference>
<organism evidence="2 3">
    <name type="scientific">Penicillium bovifimosum</name>
    <dbReference type="NCBI Taxonomy" id="126998"/>
    <lineage>
        <taxon>Eukaryota</taxon>
        <taxon>Fungi</taxon>
        <taxon>Dikarya</taxon>
        <taxon>Ascomycota</taxon>
        <taxon>Pezizomycotina</taxon>
        <taxon>Eurotiomycetes</taxon>
        <taxon>Eurotiomycetidae</taxon>
        <taxon>Eurotiales</taxon>
        <taxon>Aspergillaceae</taxon>
        <taxon>Penicillium</taxon>
    </lineage>
</organism>
<proteinExistence type="predicted"/>
<evidence type="ECO:0000313" key="2">
    <source>
        <dbReference type="EMBL" id="KAJ5143471.1"/>
    </source>
</evidence>
<accession>A0A9W9HB95</accession>
<dbReference type="GeneID" id="81402172"/>
<feature type="compositionally biased region" description="Low complexity" evidence="1">
    <location>
        <begin position="30"/>
        <end position="46"/>
    </location>
</feature>
<name>A0A9W9HB95_9EURO</name>
<sequence length="708" mass="78913">MRTLKDLWFNKPAYSIANRNTTPEKKESTENTAESSTSPLTEPPSSFVVDQLHPESAEDAEAQLNAALYLTTQDNAHQSPTLHQSFQGVDSANVLSSQSESLQGSQRIMKDGKEVVISSDGEDTDSICSLDDPDTLFAPKSTKKAEPAPVTFTQTIKSPKKYRHTIDSLVHDAVDDLETEAAVSRVRATYAQTQSNGGARGLRASSSGYALNESMLISALDEDEDGVSGQRLIGAIRRTDALDNARAWSFFDSTQPLPPAPELSRDLFAPGSSMEILMDSNARDRQFISGQFIQMLMSKGLLPDEFVLWMFHSVPYERRENLSNAYYRILKVCQYLYTEFPLESTNAMHKNMDVERLRSLIRPADIDDLFSRLGARPQALDSSQKTSPDSFQSITPGSELKDHLVSVFRLLQETAGLFAEDTQEKVILLLLRLTLDASLTTDFTLSSELQRTINAVLDPVNFAGFNADDMLHRVFLTCYNTTDDVCLQSHIVYHILPTSPWLALLRCRLAVSFLLRSPEPLTEPPEKVLDLKRITMLLLRDERFQVKKLKSVVDYDWRELNALAGLLNTAIDSSVLELNYRGDRTEKDYNTAIDRLATQVKTIFCSIQDSGASHVTRTVAKSELEALHYRIVYSVRSKPPPKKGIFESHVSEKDIRSLFSNYAAMAGKPVPELLPTVQPSAAPDDVEDGDTGLPIRAHDQILQSPGRL</sequence>
<feature type="region of interest" description="Disordered" evidence="1">
    <location>
        <begin position="18"/>
        <end position="46"/>
    </location>
</feature>
<reference evidence="2" key="2">
    <citation type="journal article" date="2023" name="IMA Fungus">
        <title>Comparative genomic study of the Penicillium genus elucidates a diverse pangenome and 15 lateral gene transfer events.</title>
        <authorList>
            <person name="Petersen C."/>
            <person name="Sorensen T."/>
            <person name="Nielsen M.R."/>
            <person name="Sondergaard T.E."/>
            <person name="Sorensen J.L."/>
            <person name="Fitzpatrick D.A."/>
            <person name="Frisvad J.C."/>
            <person name="Nielsen K.L."/>
        </authorList>
    </citation>
    <scope>NUCLEOTIDE SEQUENCE</scope>
    <source>
        <strain evidence="2">IBT 22155</strain>
    </source>
</reference>
<feature type="region of interest" description="Disordered" evidence="1">
    <location>
        <begin position="675"/>
        <end position="708"/>
    </location>
</feature>
<dbReference type="AlphaFoldDB" id="A0A9W9HB95"/>
<dbReference type="Proteomes" id="UP001149079">
    <property type="component" value="Unassembled WGS sequence"/>
</dbReference>